<dbReference type="KEGG" id="pge:LG71_19335"/>
<dbReference type="EMBL" id="LDZF01000026">
    <property type="protein sequence ID" value="KMK11669.1"/>
    <property type="molecule type" value="Genomic_DNA"/>
</dbReference>
<dbReference type="STRING" id="61647.LG71_19335"/>
<protein>
    <submittedName>
        <fullName evidence="2">Uncharacterized protein</fullName>
    </submittedName>
</protein>
<comment type="caution">
    <text evidence="2">The sequence shown here is derived from an EMBL/GenBank/DDBJ whole genome shotgun (WGS) entry which is preliminary data.</text>
</comment>
<dbReference type="AlphaFoldDB" id="A0A089R5P9"/>
<name>A0A089R5P9_PLUGE</name>
<dbReference type="RefSeq" id="WP_043084653.1">
    <property type="nucleotide sequence ID" value="NZ_CACVCI010000001.1"/>
</dbReference>
<accession>A0A089R5P9</accession>
<organism evidence="2 4">
    <name type="scientific">Pluralibacter gergoviae</name>
    <name type="common">Enterobacter gergoviae</name>
    <dbReference type="NCBI Taxonomy" id="61647"/>
    <lineage>
        <taxon>Bacteria</taxon>
        <taxon>Pseudomonadati</taxon>
        <taxon>Pseudomonadota</taxon>
        <taxon>Gammaproteobacteria</taxon>
        <taxon>Enterobacterales</taxon>
        <taxon>Enterobacteriaceae</taxon>
        <taxon>Pluralibacter</taxon>
    </lineage>
</organism>
<dbReference type="EMBL" id="ABLOKC030000026">
    <property type="protein sequence ID" value="EML1473209.1"/>
    <property type="molecule type" value="Genomic_DNA"/>
</dbReference>
<evidence type="ECO:0000313" key="3">
    <source>
        <dbReference type="EMBL" id="MDQ2307932.1"/>
    </source>
</evidence>
<proteinExistence type="predicted"/>
<sequence>MVWGMKDGGRQHKYYAIISACSYTWVGMSNLLSQRGIYPIRVMHATEELSGEEQEIIDEGEQTQLIVFLQGDLCTILLSLKKLILWLEHSSARSDVTIFSRLPACWLYGTLHSLLRNKNKLRNVRFGSSSDPCQSLTYGHYPLIEFAAREDAGPGFCCANGLSFRELNAVLHYYQGQSVKSQSLHTGLAGKTIYTHRQHGLKKLLGVQQWLNDAAVTREMNRRRHECGQHAVAVSASR</sequence>
<keyword evidence="4" id="KW-1185">Reference proteome</keyword>
<reference evidence="2 4" key="1">
    <citation type="submission" date="2015-05" db="EMBL/GenBank/DDBJ databases">
        <title>Genome sequences of Pluralibacter gergoviae.</title>
        <authorList>
            <person name="Greninger A.L."/>
            <person name="Miller S."/>
        </authorList>
    </citation>
    <scope>NUCLEOTIDE SEQUENCE [LARGE SCALE GENOMIC DNA]</scope>
    <source>
        <strain evidence="2 4">JS81F13</strain>
    </source>
</reference>
<reference evidence="3" key="2">
    <citation type="submission" date="2023-08" db="EMBL/GenBank/DDBJ databases">
        <title>WGS of pathogenic bacterial species, Los Angeles County Public Health Laboratories.</title>
        <authorList>
            <person name="Garrigues J.M."/>
            <person name="Green N.M."/>
        </authorList>
    </citation>
    <scope>NUCLEOTIDE SEQUENCE</scope>
    <source>
        <strain evidence="3">LACPHL-BACT-2023-00068</strain>
    </source>
</reference>
<dbReference type="EMBL" id="JAVDNV010000001">
    <property type="protein sequence ID" value="MDQ2307932.1"/>
    <property type="molecule type" value="Genomic_DNA"/>
</dbReference>
<dbReference type="OrthoDB" id="6606424at2"/>
<dbReference type="Proteomes" id="UP001236270">
    <property type="component" value="Unassembled WGS sequence"/>
</dbReference>
<dbReference type="Proteomes" id="UP000036196">
    <property type="component" value="Unassembled WGS sequence"/>
</dbReference>
<evidence type="ECO:0000313" key="2">
    <source>
        <dbReference type="EMBL" id="KMK11669.1"/>
    </source>
</evidence>
<reference evidence="1" key="3">
    <citation type="submission" date="2024-02" db="EMBL/GenBank/DDBJ databases">
        <authorList>
            <consortium name="Clinical and Environmental Microbiology Branch: Whole genome sequencing antimicrobial resistance pathogens in the healthcare setting"/>
        </authorList>
    </citation>
    <scope>NUCLEOTIDE SEQUENCE</scope>
    <source>
        <strain evidence="1">2021DK-00143</strain>
    </source>
</reference>
<gene>
    <name evidence="2" type="ORF">ABW06_20310</name>
    <name evidence="1" type="ORF">QEG54_004001</name>
    <name evidence="3" type="ORF">RBJ30_02275</name>
</gene>
<dbReference type="PATRIC" id="fig|61647.13.peg.3611"/>
<dbReference type="eggNOG" id="COG2200">
    <property type="taxonomic scope" value="Bacteria"/>
</dbReference>
<evidence type="ECO:0000313" key="1">
    <source>
        <dbReference type="EMBL" id="EML1473209.1"/>
    </source>
</evidence>
<evidence type="ECO:0000313" key="4">
    <source>
        <dbReference type="Proteomes" id="UP000036196"/>
    </source>
</evidence>
<dbReference type="GeneID" id="61384505"/>